<comment type="caution">
    <text evidence="1">The sequence shown here is derived from an EMBL/GenBank/DDBJ whole genome shotgun (WGS) entry which is preliminary data.</text>
</comment>
<evidence type="ECO:0008006" key="3">
    <source>
        <dbReference type="Google" id="ProtNLM"/>
    </source>
</evidence>
<protein>
    <recommendedName>
        <fullName evidence="3">Lipoprotein</fullName>
    </recommendedName>
</protein>
<dbReference type="Proteomes" id="UP001589830">
    <property type="component" value="Unassembled WGS sequence"/>
</dbReference>
<organism evidence="1 2">
    <name type="scientific">Thermus composti</name>
    <dbReference type="NCBI Taxonomy" id="532059"/>
    <lineage>
        <taxon>Bacteria</taxon>
        <taxon>Thermotogati</taxon>
        <taxon>Deinococcota</taxon>
        <taxon>Deinococci</taxon>
        <taxon>Thermales</taxon>
        <taxon>Thermaceae</taxon>
        <taxon>Thermus</taxon>
    </lineage>
</organism>
<reference evidence="1 2" key="1">
    <citation type="submission" date="2024-09" db="EMBL/GenBank/DDBJ databases">
        <authorList>
            <person name="Sun Q."/>
            <person name="Mori K."/>
        </authorList>
    </citation>
    <scope>NUCLEOTIDE SEQUENCE [LARGE SCALE GENOMIC DNA]</scope>
    <source>
        <strain evidence="1 2">NCAIM B.02340</strain>
    </source>
</reference>
<name>A0ABV6Q1T6_9DEIN</name>
<sequence>MRRRAFLLALLLSACSYTLTVNLGSLSLNLTDLPPSPPFGGDYVAFPKAPIPSPRLLWT</sequence>
<proteinExistence type="predicted"/>
<gene>
    <name evidence="1" type="ORF">ACFFFP_07855</name>
</gene>
<accession>A0ABV6Q1T6</accession>
<dbReference type="EMBL" id="JBHLTW010000034">
    <property type="protein sequence ID" value="MFC0596074.1"/>
    <property type="molecule type" value="Genomic_DNA"/>
</dbReference>
<dbReference type="PROSITE" id="PS51257">
    <property type="entry name" value="PROKAR_LIPOPROTEIN"/>
    <property type="match status" value="1"/>
</dbReference>
<keyword evidence="2" id="KW-1185">Reference proteome</keyword>
<evidence type="ECO:0000313" key="1">
    <source>
        <dbReference type="EMBL" id="MFC0596074.1"/>
    </source>
</evidence>
<evidence type="ECO:0000313" key="2">
    <source>
        <dbReference type="Proteomes" id="UP001589830"/>
    </source>
</evidence>
<dbReference type="RefSeq" id="WP_229906085.1">
    <property type="nucleotide sequence ID" value="NZ_BMPJ01000005.1"/>
</dbReference>